<evidence type="ECO:0000313" key="6">
    <source>
        <dbReference type="EMBL" id="AGA65214.1"/>
    </source>
</evidence>
<name>L0EUI0_LIBCB</name>
<dbReference type="InterPro" id="IPR037171">
    <property type="entry name" value="NagB/RpiA_transferase-like"/>
</dbReference>
<accession>L0EUI0</accession>
<evidence type="ECO:0000256" key="2">
    <source>
        <dbReference type="ARBA" id="ARBA00022741"/>
    </source>
</evidence>
<dbReference type="Pfam" id="PF01812">
    <property type="entry name" value="5-FTHF_cyc-lig"/>
    <property type="match status" value="1"/>
</dbReference>
<dbReference type="GO" id="GO:0030272">
    <property type="term" value="F:5-formyltetrahydrofolate cyclo-ligase activity"/>
    <property type="evidence" value="ECO:0007669"/>
    <property type="project" value="UniProtKB-EC"/>
</dbReference>
<dbReference type="GO" id="GO:0005524">
    <property type="term" value="F:ATP binding"/>
    <property type="evidence" value="ECO:0007669"/>
    <property type="project" value="UniProtKB-KW"/>
</dbReference>
<dbReference type="eggNOG" id="COG0212">
    <property type="taxonomic scope" value="Bacteria"/>
</dbReference>
<dbReference type="Proteomes" id="UP000010799">
    <property type="component" value="Chromosome"/>
</dbReference>
<feature type="binding site" evidence="4">
    <location>
        <begin position="7"/>
        <end position="11"/>
    </location>
    <ligand>
        <name>ATP</name>
        <dbReference type="ChEBI" id="CHEBI:30616"/>
    </ligand>
</feature>
<keyword evidence="5" id="KW-0460">Magnesium</keyword>
<comment type="cofactor">
    <cofactor evidence="5">
        <name>Mg(2+)</name>
        <dbReference type="ChEBI" id="CHEBI:18420"/>
    </cofactor>
</comment>
<dbReference type="AlphaFoldDB" id="L0EUI0"/>
<dbReference type="PANTHER" id="PTHR23407:SF1">
    <property type="entry name" value="5-FORMYLTETRAHYDROFOLATE CYCLO-LIGASE"/>
    <property type="match status" value="1"/>
</dbReference>
<comment type="similarity">
    <text evidence="1 5">Belongs to the 5-formyltetrahydrofolate cyclo-ligase family.</text>
</comment>
<gene>
    <name evidence="6" type="ordered locus">B488_12220</name>
</gene>
<dbReference type="Gene3D" id="3.40.50.10420">
    <property type="entry name" value="NagB/RpiA/CoA transferase-like"/>
    <property type="match status" value="1"/>
</dbReference>
<reference evidence="6 7" key="1">
    <citation type="journal article" date="2012" name="Stand. Genomic Sci.">
        <title>Complete genome sequence of Liberibacter crescens BT-1.</title>
        <authorList>
            <person name="Leonard M.T."/>
            <person name="Fagen J.R."/>
            <person name="Davis-Richardson A.G."/>
            <person name="Davis M.J."/>
            <person name="Triplett E.W."/>
        </authorList>
    </citation>
    <scope>NUCLEOTIDE SEQUENCE [LARGE SCALE GENOMIC DNA]</scope>
    <source>
        <strain evidence="6 7">BT-1</strain>
    </source>
</reference>
<dbReference type="PATRIC" id="fig|1215343.11.peg.1261"/>
<dbReference type="STRING" id="1215343.B488_12220"/>
<protein>
    <recommendedName>
        <fullName evidence="5">5-formyltetrahydrofolate cyclo-ligase</fullName>
        <ecNumber evidence="5">6.3.3.2</ecNumber>
    </recommendedName>
</protein>
<keyword evidence="5" id="KW-0479">Metal-binding</keyword>
<comment type="catalytic activity">
    <reaction evidence="5">
        <text>(6S)-5-formyl-5,6,7,8-tetrahydrofolate + ATP = (6R)-5,10-methenyltetrahydrofolate + ADP + phosphate</text>
        <dbReference type="Rhea" id="RHEA:10488"/>
        <dbReference type="ChEBI" id="CHEBI:30616"/>
        <dbReference type="ChEBI" id="CHEBI:43474"/>
        <dbReference type="ChEBI" id="CHEBI:57455"/>
        <dbReference type="ChEBI" id="CHEBI:57457"/>
        <dbReference type="ChEBI" id="CHEBI:456216"/>
        <dbReference type="EC" id="6.3.3.2"/>
    </reaction>
</comment>
<dbReference type="GO" id="GO:0046872">
    <property type="term" value="F:metal ion binding"/>
    <property type="evidence" value="ECO:0007669"/>
    <property type="project" value="UniProtKB-KW"/>
</dbReference>
<keyword evidence="6" id="KW-0436">Ligase</keyword>
<dbReference type="PIRSF" id="PIRSF006806">
    <property type="entry name" value="FTHF_cligase"/>
    <property type="match status" value="1"/>
</dbReference>
<dbReference type="HOGENOM" id="CLU_066245_0_1_5"/>
<dbReference type="RefSeq" id="WP_015273639.1">
    <property type="nucleotide sequence ID" value="NC_019907.1"/>
</dbReference>
<proteinExistence type="inferred from homology"/>
<evidence type="ECO:0000256" key="1">
    <source>
        <dbReference type="ARBA" id="ARBA00010638"/>
    </source>
</evidence>
<feature type="binding site" evidence="4">
    <location>
        <position position="58"/>
    </location>
    <ligand>
        <name>substrate</name>
    </ligand>
</feature>
<dbReference type="PANTHER" id="PTHR23407">
    <property type="entry name" value="ATPASE INHIBITOR/5-FORMYLTETRAHYDROFOLATE CYCLO-LIGASE"/>
    <property type="match status" value="1"/>
</dbReference>
<dbReference type="KEGG" id="lcc:B488_12220"/>
<dbReference type="InterPro" id="IPR002698">
    <property type="entry name" value="FTHF_cligase"/>
</dbReference>
<dbReference type="NCBIfam" id="TIGR02727">
    <property type="entry name" value="MTHFS_bact"/>
    <property type="match status" value="1"/>
</dbReference>
<dbReference type="EC" id="6.3.3.2" evidence="5"/>
<evidence type="ECO:0000313" key="7">
    <source>
        <dbReference type="Proteomes" id="UP000010799"/>
    </source>
</evidence>
<organism evidence="6 7">
    <name type="scientific">Liberibacter crescens (strain BT-1)</name>
    <dbReference type="NCBI Taxonomy" id="1215343"/>
    <lineage>
        <taxon>Bacteria</taxon>
        <taxon>Pseudomonadati</taxon>
        <taxon>Pseudomonadota</taxon>
        <taxon>Alphaproteobacteria</taxon>
        <taxon>Hyphomicrobiales</taxon>
        <taxon>Rhizobiaceae</taxon>
        <taxon>Liberibacter</taxon>
    </lineage>
</organism>
<feature type="binding site" evidence="4">
    <location>
        <begin position="131"/>
        <end position="139"/>
    </location>
    <ligand>
        <name>ATP</name>
        <dbReference type="ChEBI" id="CHEBI:30616"/>
    </ligand>
</feature>
<dbReference type="SUPFAM" id="SSF100950">
    <property type="entry name" value="NagB/RpiA/CoA transferase-like"/>
    <property type="match status" value="1"/>
</dbReference>
<keyword evidence="7" id="KW-1185">Reference proteome</keyword>
<dbReference type="InterPro" id="IPR024185">
    <property type="entry name" value="FTHF_cligase-like_sf"/>
</dbReference>
<keyword evidence="3 4" id="KW-0067">ATP-binding</keyword>
<dbReference type="GO" id="GO:0035999">
    <property type="term" value="P:tetrahydrofolate interconversion"/>
    <property type="evidence" value="ECO:0007669"/>
    <property type="project" value="TreeGrafter"/>
</dbReference>
<evidence type="ECO:0000256" key="5">
    <source>
        <dbReference type="RuleBase" id="RU361279"/>
    </source>
</evidence>
<dbReference type="GO" id="GO:0009396">
    <property type="term" value="P:folic acid-containing compound biosynthetic process"/>
    <property type="evidence" value="ECO:0007669"/>
    <property type="project" value="TreeGrafter"/>
</dbReference>
<keyword evidence="2 4" id="KW-0547">Nucleotide-binding</keyword>
<evidence type="ECO:0000256" key="3">
    <source>
        <dbReference type="ARBA" id="ARBA00022840"/>
    </source>
</evidence>
<evidence type="ECO:0000256" key="4">
    <source>
        <dbReference type="PIRSR" id="PIRSR006806-1"/>
    </source>
</evidence>
<dbReference type="EMBL" id="CP003789">
    <property type="protein sequence ID" value="AGA65214.1"/>
    <property type="molecule type" value="Genomic_DNA"/>
</dbReference>
<sequence>MTPKEYKAALRKERLIIRDVLSSEEHREKSVAIAVHGEKSIKFNSGEVIAAFHPIRSEVNVILLVEKLRQKGAVLCLPVINRNSLIFRQYNEGAILIGTGFGTRGPKSNAPILNPKIILMPLAAFDSKGNRIGYGAGYYDTTVAEVRYKGQDPYLIGIAFDVQEVSFVPAEPTDIRLHAVLTESGLKYFH</sequence>